<reference evidence="4 5" key="1">
    <citation type="journal article" date="2021" name="ISME Commun">
        <title>Automated analysis of genomic sequences facilitates high-throughput and comprehensive description of bacteria.</title>
        <authorList>
            <person name="Hitch T.C.A."/>
        </authorList>
    </citation>
    <scope>NUCLEOTIDE SEQUENCE [LARGE SCALE GENOMIC DNA]</scope>
    <source>
        <strain evidence="4 5">Sanger_02</strain>
    </source>
</reference>
<dbReference type="EMBL" id="JAOQJV010000001">
    <property type="protein sequence ID" value="MCU6699012.1"/>
    <property type="molecule type" value="Genomic_DNA"/>
</dbReference>
<dbReference type="Gene3D" id="1.10.357.10">
    <property type="entry name" value="Tetracycline Repressor, domain 2"/>
    <property type="match status" value="1"/>
</dbReference>
<dbReference type="RefSeq" id="WP_262580749.1">
    <property type="nucleotide sequence ID" value="NZ_JAOQJV010000001.1"/>
</dbReference>
<comment type="caution">
    <text evidence="4">The sequence shown here is derived from an EMBL/GenBank/DDBJ whole genome shotgun (WGS) entry which is preliminary data.</text>
</comment>
<proteinExistence type="predicted"/>
<feature type="domain" description="HTH tetR-type" evidence="3">
    <location>
        <begin position="3"/>
        <end position="63"/>
    </location>
</feature>
<dbReference type="InterPro" id="IPR050624">
    <property type="entry name" value="HTH-type_Tx_Regulator"/>
</dbReference>
<dbReference type="SUPFAM" id="SSF46689">
    <property type="entry name" value="Homeodomain-like"/>
    <property type="match status" value="1"/>
</dbReference>
<dbReference type="Pfam" id="PF00440">
    <property type="entry name" value="TetR_N"/>
    <property type="match status" value="1"/>
</dbReference>
<dbReference type="Proteomes" id="UP001207605">
    <property type="component" value="Unassembled WGS sequence"/>
</dbReference>
<keyword evidence="5" id="KW-1185">Reference proteome</keyword>
<dbReference type="InterPro" id="IPR009057">
    <property type="entry name" value="Homeodomain-like_sf"/>
</dbReference>
<organism evidence="4 5">
    <name type="scientific">Dorea ammoniilytica</name>
    <dbReference type="NCBI Taxonomy" id="2981788"/>
    <lineage>
        <taxon>Bacteria</taxon>
        <taxon>Bacillati</taxon>
        <taxon>Bacillota</taxon>
        <taxon>Clostridia</taxon>
        <taxon>Lachnospirales</taxon>
        <taxon>Lachnospiraceae</taxon>
        <taxon>Dorea</taxon>
    </lineage>
</organism>
<name>A0ABT2S3N2_9FIRM</name>
<dbReference type="PANTHER" id="PTHR43479:SF7">
    <property type="entry name" value="TETR-FAMILY TRANSCRIPTIONAL REGULATOR"/>
    <property type="match status" value="1"/>
</dbReference>
<dbReference type="InterPro" id="IPR001647">
    <property type="entry name" value="HTH_TetR"/>
</dbReference>
<sequence>MRQSTKQALSETFKILLEARTIDKITVKDIVTKCGVNRQTFYYHFRDIYELMEWTLENDIREYLSDISDFSEDSLVIEWKESIYHLYQFLYSRKKQILHAYDPVNKTYYENFLLKFITPIIDYRISLCTSASSVPKEKRVFVTKAYTWICLELILEWLEHGMPNEHKIQLDDYLTLVDGSLDTALERFIQR</sequence>
<evidence type="ECO:0000259" key="3">
    <source>
        <dbReference type="PROSITE" id="PS50977"/>
    </source>
</evidence>
<evidence type="ECO:0000313" key="4">
    <source>
        <dbReference type="EMBL" id="MCU6699012.1"/>
    </source>
</evidence>
<dbReference type="PROSITE" id="PS50977">
    <property type="entry name" value="HTH_TETR_2"/>
    <property type="match status" value="1"/>
</dbReference>
<evidence type="ECO:0000256" key="2">
    <source>
        <dbReference type="PROSITE-ProRule" id="PRU00335"/>
    </source>
</evidence>
<evidence type="ECO:0000313" key="5">
    <source>
        <dbReference type="Proteomes" id="UP001207605"/>
    </source>
</evidence>
<dbReference type="Pfam" id="PF14278">
    <property type="entry name" value="TetR_C_8"/>
    <property type="match status" value="1"/>
</dbReference>
<keyword evidence="1 2" id="KW-0238">DNA-binding</keyword>
<dbReference type="PANTHER" id="PTHR43479">
    <property type="entry name" value="ACREF/ENVCD OPERON REPRESSOR-RELATED"/>
    <property type="match status" value="1"/>
</dbReference>
<accession>A0ABT2S3N2</accession>
<dbReference type="InterPro" id="IPR039532">
    <property type="entry name" value="TetR_C_Firmicutes"/>
</dbReference>
<feature type="DNA-binding region" description="H-T-H motif" evidence="2">
    <location>
        <begin position="26"/>
        <end position="45"/>
    </location>
</feature>
<gene>
    <name evidence="4" type="ORF">OCV65_01965</name>
</gene>
<evidence type="ECO:0000256" key="1">
    <source>
        <dbReference type="ARBA" id="ARBA00023125"/>
    </source>
</evidence>
<protein>
    <submittedName>
        <fullName evidence="4">TetR/AcrR family transcriptional regulator C-terminal domain-containing protein</fullName>
    </submittedName>
</protein>